<keyword evidence="1" id="KW-0472">Membrane</keyword>
<dbReference type="AlphaFoldDB" id="A0A916W8N8"/>
<reference evidence="3" key="2">
    <citation type="submission" date="2020-09" db="EMBL/GenBank/DDBJ databases">
        <authorList>
            <person name="Sun Q."/>
            <person name="Zhou Y."/>
        </authorList>
    </citation>
    <scope>NUCLEOTIDE SEQUENCE</scope>
    <source>
        <strain evidence="3">CGMCC 1.12408</strain>
    </source>
</reference>
<organism evidence="3 4">
    <name type="scientific">Ornithinibacillus halotolerans</name>
    <dbReference type="NCBI Taxonomy" id="1274357"/>
    <lineage>
        <taxon>Bacteria</taxon>
        <taxon>Bacillati</taxon>
        <taxon>Bacillota</taxon>
        <taxon>Bacilli</taxon>
        <taxon>Bacillales</taxon>
        <taxon>Bacillaceae</taxon>
        <taxon>Ornithinibacillus</taxon>
    </lineage>
</organism>
<dbReference type="Gene3D" id="3.40.30.10">
    <property type="entry name" value="Glutaredoxin"/>
    <property type="match status" value="1"/>
</dbReference>
<keyword evidence="1" id="KW-0812">Transmembrane</keyword>
<accession>A0A916W8N8</accession>
<reference evidence="3" key="1">
    <citation type="journal article" date="2014" name="Int. J. Syst. Evol. Microbiol.">
        <title>Complete genome sequence of Corynebacterium casei LMG S-19264T (=DSM 44701T), isolated from a smear-ripened cheese.</title>
        <authorList>
            <consortium name="US DOE Joint Genome Institute (JGI-PGF)"/>
            <person name="Walter F."/>
            <person name="Albersmeier A."/>
            <person name="Kalinowski J."/>
            <person name="Ruckert C."/>
        </authorList>
    </citation>
    <scope>NUCLEOTIDE SEQUENCE</scope>
    <source>
        <strain evidence="3">CGMCC 1.12408</strain>
    </source>
</reference>
<dbReference type="PROSITE" id="PS51352">
    <property type="entry name" value="THIOREDOXIN_2"/>
    <property type="match status" value="1"/>
</dbReference>
<feature type="domain" description="Thioredoxin" evidence="2">
    <location>
        <begin position="46"/>
        <end position="179"/>
    </location>
</feature>
<dbReference type="InterPro" id="IPR013766">
    <property type="entry name" value="Thioredoxin_domain"/>
</dbReference>
<evidence type="ECO:0000259" key="2">
    <source>
        <dbReference type="PROSITE" id="PS51352"/>
    </source>
</evidence>
<evidence type="ECO:0000256" key="1">
    <source>
        <dbReference type="SAM" id="Phobius"/>
    </source>
</evidence>
<feature type="transmembrane region" description="Helical" evidence="1">
    <location>
        <begin position="6"/>
        <end position="25"/>
    </location>
</feature>
<protein>
    <recommendedName>
        <fullName evidence="2">Thioredoxin domain-containing protein</fullName>
    </recommendedName>
</protein>
<name>A0A916W8N8_9BACI</name>
<evidence type="ECO:0000313" key="3">
    <source>
        <dbReference type="EMBL" id="GGA77321.1"/>
    </source>
</evidence>
<keyword evidence="4" id="KW-1185">Reference proteome</keyword>
<dbReference type="InterPro" id="IPR036249">
    <property type="entry name" value="Thioredoxin-like_sf"/>
</dbReference>
<comment type="caution">
    <text evidence="3">The sequence shown here is derived from an EMBL/GenBank/DDBJ whole genome shotgun (WGS) entry which is preliminary data.</text>
</comment>
<sequence length="185" mass="21062">MWNDIVSIIILVLLTAELGILYYILKYNSNFLKQIQSIKGIQLETLDIGDQAPFFRTFSNNGDKIISKNIISKKRTFILFINTNCPTCKSLLGDLNSISSNYDINFLLINSDNLSNDAHITKQLNDNIIYIRSNQITSLYFIRTVPHGVLIDENGTVVLSSYIKNMHVLNNMLLNEKTNRKSISV</sequence>
<keyword evidence="1" id="KW-1133">Transmembrane helix</keyword>
<proteinExistence type="predicted"/>
<dbReference type="Proteomes" id="UP000613512">
    <property type="component" value="Unassembled WGS sequence"/>
</dbReference>
<dbReference type="RefSeq" id="WP_188384637.1">
    <property type="nucleotide sequence ID" value="NZ_BMEY01000009.1"/>
</dbReference>
<dbReference type="EMBL" id="BMEY01000009">
    <property type="protein sequence ID" value="GGA77321.1"/>
    <property type="molecule type" value="Genomic_DNA"/>
</dbReference>
<evidence type="ECO:0000313" key="4">
    <source>
        <dbReference type="Proteomes" id="UP000613512"/>
    </source>
</evidence>
<gene>
    <name evidence="3" type="ORF">GCM10008025_21190</name>
</gene>
<dbReference type="SUPFAM" id="SSF52833">
    <property type="entry name" value="Thioredoxin-like"/>
    <property type="match status" value="1"/>
</dbReference>